<comment type="subcellular location">
    <subcellularLocation>
        <location evidence="5">Cell membrane</location>
        <topology evidence="5">Multi-pass membrane protein</topology>
    </subcellularLocation>
    <subcellularLocation>
        <location evidence="1">Membrane</location>
        <topology evidence="1">Multi-pass membrane protein</topology>
    </subcellularLocation>
</comment>
<evidence type="ECO:0000313" key="7">
    <source>
        <dbReference type="EMBL" id="NNF05605.1"/>
    </source>
</evidence>
<dbReference type="GO" id="GO:0140359">
    <property type="term" value="F:ABC-type transporter activity"/>
    <property type="evidence" value="ECO:0007669"/>
    <property type="project" value="InterPro"/>
</dbReference>
<dbReference type="Pfam" id="PF01061">
    <property type="entry name" value="ABC2_membrane"/>
    <property type="match status" value="1"/>
</dbReference>
<evidence type="ECO:0000256" key="3">
    <source>
        <dbReference type="ARBA" id="ARBA00022989"/>
    </source>
</evidence>
<comment type="caution">
    <text evidence="7">The sequence shown here is derived from an EMBL/GenBank/DDBJ whole genome shotgun (WGS) entry which is preliminary data.</text>
</comment>
<dbReference type="PRINTS" id="PR00164">
    <property type="entry name" value="ABC2TRNSPORT"/>
</dbReference>
<keyword evidence="3 5" id="KW-1133">Transmembrane helix</keyword>
<feature type="transmembrane region" description="Helical" evidence="5">
    <location>
        <begin position="98"/>
        <end position="123"/>
    </location>
</feature>
<evidence type="ECO:0000313" key="8">
    <source>
        <dbReference type="Proteomes" id="UP000547674"/>
    </source>
</evidence>
<feature type="domain" description="ABC transmembrane type-2" evidence="6">
    <location>
        <begin position="23"/>
        <end position="247"/>
    </location>
</feature>
<feature type="transmembrane region" description="Helical" evidence="5">
    <location>
        <begin position="135"/>
        <end position="158"/>
    </location>
</feature>
<evidence type="ECO:0000256" key="1">
    <source>
        <dbReference type="ARBA" id="ARBA00004141"/>
    </source>
</evidence>
<name>A0A7Y2E6K2_UNCEI</name>
<dbReference type="InterPro" id="IPR013525">
    <property type="entry name" value="ABC2_TM"/>
</dbReference>
<dbReference type="AlphaFoldDB" id="A0A7Y2E6K2"/>
<keyword evidence="5" id="KW-1003">Cell membrane</keyword>
<accession>A0A7Y2E6K2</accession>
<keyword evidence="4 5" id="KW-0472">Membrane</keyword>
<evidence type="ECO:0000256" key="4">
    <source>
        <dbReference type="ARBA" id="ARBA00023136"/>
    </source>
</evidence>
<proteinExistence type="inferred from homology"/>
<dbReference type="InterPro" id="IPR047817">
    <property type="entry name" value="ABC2_TM_bact-type"/>
</dbReference>
<dbReference type="PANTHER" id="PTHR43229:SF2">
    <property type="entry name" value="NODULATION PROTEIN J"/>
    <property type="match status" value="1"/>
</dbReference>
<feature type="transmembrane region" description="Helical" evidence="5">
    <location>
        <begin position="170"/>
        <end position="194"/>
    </location>
</feature>
<dbReference type="GO" id="GO:0043190">
    <property type="term" value="C:ATP-binding cassette (ABC) transporter complex"/>
    <property type="evidence" value="ECO:0007669"/>
    <property type="project" value="InterPro"/>
</dbReference>
<keyword evidence="2 5" id="KW-0812">Transmembrane</keyword>
<organism evidence="7 8">
    <name type="scientific">Eiseniibacteriota bacterium</name>
    <dbReference type="NCBI Taxonomy" id="2212470"/>
    <lineage>
        <taxon>Bacteria</taxon>
        <taxon>Candidatus Eiseniibacteriota</taxon>
    </lineage>
</organism>
<dbReference type="PROSITE" id="PS51012">
    <property type="entry name" value="ABC_TM2"/>
    <property type="match status" value="1"/>
</dbReference>
<dbReference type="PIRSF" id="PIRSF006648">
    <property type="entry name" value="DrrB"/>
    <property type="match status" value="1"/>
</dbReference>
<feature type="transmembrane region" description="Helical" evidence="5">
    <location>
        <begin position="222"/>
        <end position="244"/>
    </location>
</feature>
<feature type="transmembrane region" description="Helical" evidence="5">
    <location>
        <begin position="55"/>
        <end position="78"/>
    </location>
</feature>
<feature type="transmembrane region" description="Helical" evidence="5">
    <location>
        <begin position="25"/>
        <end position="43"/>
    </location>
</feature>
<evidence type="ECO:0000256" key="2">
    <source>
        <dbReference type="ARBA" id="ARBA00022692"/>
    </source>
</evidence>
<comment type="similarity">
    <text evidence="5">Belongs to the ABC-2 integral membrane protein family.</text>
</comment>
<dbReference type="InterPro" id="IPR000412">
    <property type="entry name" value="ABC_2_transport"/>
</dbReference>
<evidence type="ECO:0000259" key="6">
    <source>
        <dbReference type="PROSITE" id="PS51012"/>
    </source>
</evidence>
<dbReference type="Proteomes" id="UP000547674">
    <property type="component" value="Unassembled WGS sequence"/>
</dbReference>
<evidence type="ECO:0000256" key="5">
    <source>
        <dbReference type="RuleBase" id="RU361157"/>
    </source>
</evidence>
<protein>
    <recommendedName>
        <fullName evidence="5">Transport permease protein</fullName>
    </recommendedName>
</protein>
<gene>
    <name evidence="7" type="ORF">HKN21_02480</name>
</gene>
<dbReference type="EMBL" id="JABDJR010000087">
    <property type="protein sequence ID" value="NNF05605.1"/>
    <property type="molecule type" value="Genomic_DNA"/>
</dbReference>
<sequence length="253" mass="27438">MNLLTASGSLWLREIVRFFRQPNRVVGAIGTPLLFWFVIGSGVGDSLQTGDENYLNFMFPGILLMILLFTAIFANISIIQDRREGFMQSVLVAPVSRLAIVLGKVLGGTSLAFLQCLLLLAFLPLLGIKPSMGSLAGLLGVLAITGIAMTALGFLLAWRMQSIQGFHAIMNLLLLPMWVLSGALFSMETAAPWIRALMKANPFSYALDAFRYFMGAEASMPIATSLSVITLTAVVLIFLSVLLVHRPTKAIEG</sequence>
<keyword evidence="5" id="KW-0813">Transport</keyword>
<reference evidence="7 8" key="1">
    <citation type="submission" date="2020-03" db="EMBL/GenBank/DDBJ databases">
        <title>Metabolic flexibility allows generalist bacteria to become dominant in a frequently disturbed ecosystem.</title>
        <authorList>
            <person name="Chen Y.-J."/>
            <person name="Leung P.M."/>
            <person name="Bay S.K."/>
            <person name="Hugenholtz P."/>
            <person name="Kessler A.J."/>
            <person name="Shelley G."/>
            <person name="Waite D.W."/>
            <person name="Cook P.L."/>
            <person name="Greening C."/>
        </authorList>
    </citation>
    <scope>NUCLEOTIDE SEQUENCE [LARGE SCALE GENOMIC DNA]</scope>
    <source>
        <strain evidence="7">SS_bin_28</strain>
    </source>
</reference>
<dbReference type="PANTHER" id="PTHR43229">
    <property type="entry name" value="NODULATION PROTEIN J"/>
    <property type="match status" value="1"/>
</dbReference>
<dbReference type="InterPro" id="IPR051784">
    <property type="entry name" value="Nod_factor_ABC_transporter"/>
</dbReference>